<feature type="compositionally biased region" description="Basic residues" evidence="2">
    <location>
        <begin position="1"/>
        <end position="10"/>
    </location>
</feature>
<evidence type="ECO:0000259" key="3">
    <source>
        <dbReference type="PROSITE" id="PS50936"/>
    </source>
</evidence>
<keyword evidence="1" id="KW-0378">Hydrolase</keyword>
<feature type="binding site" evidence="1">
    <location>
        <position position="280"/>
    </location>
    <ligand>
        <name>Zn(2+)</name>
        <dbReference type="ChEBI" id="CHEBI:29105"/>
    </ligand>
</feature>
<dbReference type="Gene3D" id="2.40.50.140">
    <property type="entry name" value="Nucleic acid-binding proteins"/>
    <property type="match status" value="1"/>
</dbReference>
<sequence>MSKKGSRRASRQSEVSQEERALTSGRVTAAHGRHYFVTTPAGERIEAHRRGKKGDVVVGDIVRISEAVSGVAAIESIEPRKSLLYRSDEWRIKSLAANVDQVAIVFSSRPTFNPWFIWKALLAAHEAGIPALVIRNKCDLGEDAEAADAEVERLKGLGVPTMRISALEKPEEALAALLPQFEGKTTLLVGQSGMGKSTILNLLVPHAKAATREFSVALNLGKQTTTAARWYEADEWQGAVVDTPGFQEFGLAHLSLSDILRAMPDIASHATDCRFFNCRHLHEPGCSVKAALEAGEIDPERYDFYVAMASEADPLPR</sequence>
<keyword evidence="1" id="KW-0479">Metal-binding</keyword>
<dbReference type="HAMAP" id="MF_01820">
    <property type="entry name" value="GTPase_RsgA"/>
    <property type="match status" value="1"/>
</dbReference>
<organism evidence="4 5">
    <name type="scientific">Sutterella massiliensis</name>
    <dbReference type="NCBI Taxonomy" id="1816689"/>
    <lineage>
        <taxon>Bacteria</taxon>
        <taxon>Pseudomonadati</taxon>
        <taxon>Pseudomonadota</taxon>
        <taxon>Betaproteobacteria</taxon>
        <taxon>Burkholderiales</taxon>
        <taxon>Sutterellaceae</taxon>
        <taxon>Sutterella</taxon>
    </lineage>
</organism>
<keyword evidence="1" id="KW-0690">Ribosome biogenesis</keyword>
<feature type="region of interest" description="Disordered" evidence="2">
    <location>
        <begin position="1"/>
        <end position="23"/>
    </location>
</feature>
<dbReference type="Proteomes" id="UP000715095">
    <property type="component" value="Unassembled WGS sequence"/>
</dbReference>
<comment type="cofactor">
    <cofactor evidence="1">
        <name>Zn(2+)</name>
        <dbReference type="ChEBI" id="CHEBI:29105"/>
    </cofactor>
    <text evidence="1">Binds 1 zinc ion per subunit.</text>
</comment>
<keyword evidence="5" id="KW-1185">Reference proteome</keyword>
<dbReference type="SUPFAM" id="SSF52540">
    <property type="entry name" value="P-loop containing nucleoside triphosphate hydrolases"/>
    <property type="match status" value="1"/>
</dbReference>
<evidence type="ECO:0000313" key="4">
    <source>
        <dbReference type="EMBL" id="MBM6703455.1"/>
    </source>
</evidence>
<feature type="binding site" evidence="1">
    <location>
        <position position="273"/>
    </location>
    <ligand>
        <name>Zn(2+)</name>
        <dbReference type="ChEBI" id="CHEBI:29105"/>
    </ligand>
</feature>
<keyword evidence="1" id="KW-0862">Zinc</keyword>
<accession>A0ABS2DQ57</accession>
<reference evidence="4 5" key="1">
    <citation type="journal article" date="2021" name="Sci. Rep.">
        <title>The distribution of antibiotic resistance genes in chicken gut microbiota commensals.</title>
        <authorList>
            <person name="Juricova H."/>
            <person name="Matiasovicova J."/>
            <person name="Kubasova T."/>
            <person name="Cejkova D."/>
            <person name="Rychlik I."/>
        </authorList>
    </citation>
    <scope>NUCLEOTIDE SEQUENCE [LARGE SCALE GENOMIC DNA]</scope>
    <source>
        <strain evidence="4 5">An829</strain>
    </source>
</reference>
<dbReference type="PROSITE" id="PS50936">
    <property type="entry name" value="ENGC_GTPASE"/>
    <property type="match status" value="1"/>
</dbReference>
<evidence type="ECO:0000256" key="1">
    <source>
        <dbReference type="HAMAP-Rule" id="MF_01820"/>
    </source>
</evidence>
<evidence type="ECO:0000313" key="5">
    <source>
        <dbReference type="Proteomes" id="UP000715095"/>
    </source>
</evidence>
<comment type="similarity">
    <text evidence="1">Belongs to the TRAFAC class YlqF/YawG GTPase family. RsgA subfamily.</text>
</comment>
<feature type="binding site" evidence="1">
    <location>
        <position position="286"/>
    </location>
    <ligand>
        <name>Zn(2+)</name>
        <dbReference type="ChEBI" id="CHEBI:29105"/>
    </ligand>
</feature>
<comment type="caution">
    <text evidence="4">The sequence shown here is derived from an EMBL/GenBank/DDBJ whole genome shotgun (WGS) entry which is preliminary data.</text>
</comment>
<comment type="subcellular location">
    <subcellularLocation>
        <location evidence="1">Cytoplasm</location>
    </subcellularLocation>
</comment>
<dbReference type="PANTHER" id="PTHR32120">
    <property type="entry name" value="SMALL RIBOSOMAL SUBUNIT BIOGENESIS GTPASE RSGA"/>
    <property type="match status" value="1"/>
</dbReference>
<dbReference type="Gene3D" id="3.40.50.300">
    <property type="entry name" value="P-loop containing nucleotide triphosphate hydrolases"/>
    <property type="match status" value="1"/>
</dbReference>
<keyword evidence="1" id="KW-0699">rRNA-binding</keyword>
<dbReference type="EMBL" id="JACJJC010000003">
    <property type="protein sequence ID" value="MBM6703455.1"/>
    <property type="molecule type" value="Genomic_DNA"/>
</dbReference>
<feature type="domain" description="EngC GTPase" evidence="3">
    <location>
        <begin position="97"/>
        <end position="247"/>
    </location>
</feature>
<dbReference type="CDD" id="cd01854">
    <property type="entry name" value="YjeQ_EngC"/>
    <property type="match status" value="1"/>
</dbReference>
<protein>
    <recommendedName>
        <fullName evidence="1">Small ribosomal subunit biogenesis GTPase RsgA</fullName>
        <ecNumber evidence="1">3.6.1.-</ecNumber>
    </recommendedName>
</protein>
<feature type="binding site" evidence="1">
    <location>
        <position position="278"/>
    </location>
    <ligand>
        <name>Zn(2+)</name>
        <dbReference type="ChEBI" id="CHEBI:29105"/>
    </ligand>
</feature>
<dbReference type="InterPro" id="IPR027417">
    <property type="entry name" value="P-loop_NTPase"/>
</dbReference>
<dbReference type="InterPro" id="IPR012340">
    <property type="entry name" value="NA-bd_OB-fold"/>
</dbReference>
<name>A0ABS2DQ57_9BURK</name>
<comment type="function">
    <text evidence="1">One of several proteins that assist in the late maturation steps of the functional core of the 30S ribosomal subunit. Helps release RbfA from mature subunits. May play a role in the assembly of ribosomal proteins into the subunit. Circularly permuted GTPase that catalyzes slow GTP hydrolysis, GTPase activity is stimulated by the 30S ribosomal subunit.</text>
</comment>
<keyword evidence="1" id="KW-0694">RNA-binding</keyword>
<dbReference type="InterPro" id="IPR004881">
    <property type="entry name" value="Ribosome_biogen_GTPase_RsgA"/>
</dbReference>
<feature type="binding site" evidence="1">
    <location>
        <begin position="190"/>
        <end position="198"/>
    </location>
    <ligand>
        <name>GTP</name>
        <dbReference type="ChEBI" id="CHEBI:37565"/>
    </ligand>
</feature>
<keyword evidence="1" id="KW-0963">Cytoplasm</keyword>
<dbReference type="InterPro" id="IPR010914">
    <property type="entry name" value="RsgA_GTPase_dom"/>
</dbReference>
<gene>
    <name evidence="1 4" type="primary">rsgA</name>
    <name evidence="4" type="ORF">H6A60_02955</name>
</gene>
<dbReference type="Pfam" id="PF03193">
    <property type="entry name" value="RsgA_GTPase"/>
    <property type="match status" value="1"/>
</dbReference>
<keyword evidence="1" id="KW-0342">GTP-binding</keyword>
<feature type="binding site" evidence="1">
    <location>
        <begin position="136"/>
        <end position="139"/>
    </location>
    <ligand>
        <name>GTP</name>
        <dbReference type="ChEBI" id="CHEBI:37565"/>
    </ligand>
</feature>
<evidence type="ECO:0000256" key="2">
    <source>
        <dbReference type="SAM" id="MobiDB-lite"/>
    </source>
</evidence>
<dbReference type="Gene3D" id="1.10.40.50">
    <property type="entry name" value="Probable gtpase engc, domain 3"/>
    <property type="match status" value="1"/>
</dbReference>
<dbReference type="SUPFAM" id="SSF50249">
    <property type="entry name" value="Nucleic acid-binding proteins"/>
    <property type="match status" value="1"/>
</dbReference>
<comment type="subunit">
    <text evidence="1">Monomer. Associates with 30S ribosomal subunit, binds 16S rRNA.</text>
</comment>
<keyword evidence="1" id="KW-0547">Nucleotide-binding</keyword>
<proteinExistence type="inferred from homology"/>
<dbReference type="EC" id="3.6.1.-" evidence="1"/>
<dbReference type="NCBIfam" id="TIGR00157">
    <property type="entry name" value="ribosome small subunit-dependent GTPase A"/>
    <property type="match status" value="1"/>
</dbReference>
<dbReference type="PANTHER" id="PTHR32120:SF11">
    <property type="entry name" value="SMALL RIBOSOMAL SUBUNIT BIOGENESIS GTPASE RSGA 1, MITOCHONDRIAL-RELATED"/>
    <property type="match status" value="1"/>
</dbReference>
<dbReference type="RefSeq" id="WP_205101923.1">
    <property type="nucleotide sequence ID" value="NZ_JACJJC010000003.1"/>
</dbReference>